<dbReference type="InterPro" id="IPR022019">
    <property type="entry name" value="DUF3600"/>
</dbReference>
<protein>
    <submittedName>
        <fullName evidence="3">DUF3600 domain-containing protein</fullName>
    </submittedName>
</protein>
<name>A0AA46PRJ2_CYTFI</name>
<feature type="transmembrane region" description="Helical" evidence="1">
    <location>
        <begin position="43"/>
        <end position="65"/>
    </location>
</feature>
<reference evidence="3" key="1">
    <citation type="submission" date="2022-10" db="EMBL/GenBank/DDBJ databases">
        <title>Mechanism of multi-heavy metal repair in Cytobacillus Firmus M7.</title>
        <authorList>
            <person name="Li X."/>
            <person name="Yu C."/>
        </authorList>
    </citation>
    <scope>NUCLEOTIDE SEQUENCE</scope>
    <source>
        <strain evidence="3">M7</strain>
    </source>
</reference>
<dbReference type="EMBL" id="CP107027">
    <property type="protein sequence ID" value="UYG95517.1"/>
    <property type="molecule type" value="Genomic_DNA"/>
</dbReference>
<evidence type="ECO:0000313" key="3">
    <source>
        <dbReference type="EMBL" id="UYG95517.1"/>
    </source>
</evidence>
<feature type="domain" description="DUF3600" evidence="2">
    <location>
        <begin position="63"/>
        <end position="116"/>
    </location>
</feature>
<dbReference type="Pfam" id="PF12207">
    <property type="entry name" value="DUF3600"/>
    <property type="match status" value="1"/>
</dbReference>
<dbReference type="AlphaFoldDB" id="A0AA46PRJ2"/>
<sequence>MNLEHRLIESLQEKGKEFVPAPELKIKVMNNINTENGKMRKRMVAGILTATLLIPSGVLASQSYFADDLYSSFENLKKHISSLTMEGYFLLSAKLSQAKEELEKEDYKEFSPALHLVMLVTQFDQHMV</sequence>
<gene>
    <name evidence="3" type="ORF">OD459_00385</name>
</gene>
<dbReference type="InterPro" id="IPR038267">
    <property type="entry name" value="ECF_sigma_eff"/>
</dbReference>
<keyword evidence="1" id="KW-1133">Transmembrane helix</keyword>
<dbReference type="Gene3D" id="1.10.3950.10">
    <property type="entry name" value="putative ecf-type sigma factor negative effector from bacillus cereus"/>
    <property type="match status" value="1"/>
</dbReference>
<keyword evidence="1" id="KW-0812">Transmembrane</keyword>
<evidence type="ECO:0000256" key="1">
    <source>
        <dbReference type="SAM" id="Phobius"/>
    </source>
</evidence>
<organism evidence="3 4">
    <name type="scientific">Cytobacillus firmus</name>
    <name type="common">Bacillus firmus</name>
    <dbReference type="NCBI Taxonomy" id="1399"/>
    <lineage>
        <taxon>Bacteria</taxon>
        <taxon>Bacillati</taxon>
        <taxon>Bacillota</taxon>
        <taxon>Bacilli</taxon>
        <taxon>Bacillales</taxon>
        <taxon>Bacillaceae</taxon>
        <taxon>Cytobacillus</taxon>
    </lineage>
</organism>
<evidence type="ECO:0000313" key="4">
    <source>
        <dbReference type="Proteomes" id="UP001163104"/>
    </source>
</evidence>
<dbReference type="RefSeq" id="WP_053071395.1">
    <property type="nucleotide sequence ID" value="NZ_CP107027.1"/>
</dbReference>
<dbReference type="Proteomes" id="UP001163104">
    <property type="component" value="Chromosome"/>
</dbReference>
<keyword evidence="1" id="KW-0472">Membrane</keyword>
<proteinExistence type="predicted"/>
<evidence type="ECO:0000259" key="2">
    <source>
        <dbReference type="Pfam" id="PF12207"/>
    </source>
</evidence>
<accession>A0AA46PRJ2</accession>